<gene>
    <name evidence="2" type="ORF">GKZ28_21335</name>
</gene>
<keyword evidence="1" id="KW-0812">Transmembrane</keyword>
<feature type="transmembrane region" description="Helical" evidence="1">
    <location>
        <begin position="6"/>
        <end position="26"/>
    </location>
</feature>
<sequence>MERFSKGMVAGILVGVAVEMAMMPHYNRRTQRTMKRAGRRMKDVAESTYHGIHDWMK</sequence>
<organism evidence="2 3">
    <name type="scientific">Clostridium chromiireducens</name>
    <dbReference type="NCBI Taxonomy" id="225345"/>
    <lineage>
        <taxon>Bacteria</taxon>
        <taxon>Bacillati</taxon>
        <taxon>Bacillota</taxon>
        <taxon>Clostridia</taxon>
        <taxon>Eubacteriales</taxon>
        <taxon>Clostridiaceae</taxon>
        <taxon>Clostridium</taxon>
    </lineage>
</organism>
<dbReference type="AlphaFoldDB" id="A0A964RQZ5"/>
<evidence type="ECO:0000313" key="3">
    <source>
        <dbReference type="Proteomes" id="UP000656077"/>
    </source>
</evidence>
<dbReference type="EMBL" id="WSRQ01000050">
    <property type="protein sequence ID" value="MVX66226.1"/>
    <property type="molecule type" value="Genomic_DNA"/>
</dbReference>
<reference evidence="2" key="1">
    <citation type="submission" date="2019-12" db="EMBL/GenBank/DDBJ databases">
        <title>Microbes associate with the intestines of laboratory mice.</title>
        <authorList>
            <person name="Navarre W."/>
            <person name="Wong E."/>
        </authorList>
    </citation>
    <scope>NUCLEOTIDE SEQUENCE</scope>
    <source>
        <strain evidence="2">NM79_F5</strain>
    </source>
</reference>
<proteinExistence type="predicted"/>
<name>A0A964RQZ5_9CLOT</name>
<accession>A0A964RQZ5</accession>
<comment type="caution">
    <text evidence="2">The sequence shown here is derived from an EMBL/GenBank/DDBJ whole genome shotgun (WGS) entry which is preliminary data.</text>
</comment>
<keyword evidence="1" id="KW-0472">Membrane</keyword>
<evidence type="ECO:0000313" key="2">
    <source>
        <dbReference type="EMBL" id="MVX66226.1"/>
    </source>
</evidence>
<dbReference type="Proteomes" id="UP000656077">
    <property type="component" value="Unassembled WGS sequence"/>
</dbReference>
<keyword evidence="1" id="KW-1133">Transmembrane helix</keyword>
<protein>
    <submittedName>
        <fullName evidence="2">YtxH domain-containing protein</fullName>
    </submittedName>
</protein>
<evidence type="ECO:0000256" key="1">
    <source>
        <dbReference type="SAM" id="Phobius"/>
    </source>
</evidence>
<dbReference type="RefSeq" id="WP_160360825.1">
    <property type="nucleotide sequence ID" value="NZ_WSRQ01000050.1"/>
</dbReference>